<evidence type="ECO:0000256" key="4">
    <source>
        <dbReference type="ARBA" id="ARBA00024190"/>
    </source>
</evidence>
<keyword evidence="9" id="KW-1185">Reference proteome</keyword>
<feature type="region of interest" description="Disordered" evidence="5">
    <location>
        <begin position="319"/>
        <end position="368"/>
    </location>
</feature>
<feature type="domain" description="Dynein assembly factor 3 C-terminal" evidence="7">
    <location>
        <begin position="149"/>
        <end position="462"/>
    </location>
</feature>
<dbReference type="GO" id="GO:0070286">
    <property type="term" value="P:axonemal dynein complex assembly"/>
    <property type="evidence" value="ECO:0000318"/>
    <property type="project" value="GO_Central"/>
</dbReference>
<sequence length="483" mass="55834">MVDALGSITFWGFSSALDLQDKDVLTRIRDVSLDDAADDVIQILLIGSGDMRHLLTTIARAWRHRKRKLKFYITEGNLELYVRQLLLLHLLLEPPREMGLQEKTEFFLEIFGNTLIRQQVSDYIVSRSNELLRMVTDVDYLSQRMPAVHLSALKFKERDQMEAILKFLRNPDPRTADIAKFWDNRLRKHLEVRYDSRKGAYDWDYSMKLADRGKGVMNNREYAYWRQTGIAFGLREADYNIQNRTLVSGAIIRKGGERRAERGYWGDIVCSPYLSYGIESEEESFFKKSNGIYTKTSQEVSVYNILSLLHEFTHREKYVMPDPKPAEEKKKEESKLVEITEEEEEEEGEEGAKEEKVEEEKAEAEAESADLMPMENVEIHYLPIGSAPDLQKKSKYKKAFDVVYFSNSMVHHLTPEMSAVFSDQATVICETARYMLELNKDQCQEFVNKVAAMAKNAGCQATSPVDGFKCSTMRFTFQRKGES</sequence>
<dbReference type="PANTHER" id="PTHR22118:SF14">
    <property type="entry name" value="DYNEIN AXONEMAL ASSEMBLY FACTOR 3"/>
    <property type="match status" value="1"/>
</dbReference>
<dbReference type="FunCoup" id="A0A7M7PFP7">
    <property type="interactions" value="86"/>
</dbReference>
<feature type="domain" description="DUF4470" evidence="6">
    <location>
        <begin position="10"/>
        <end position="116"/>
    </location>
</feature>
<dbReference type="GO" id="GO:0044458">
    <property type="term" value="P:motile cilium assembly"/>
    <property type="evidence" value="ECO:0000318"/>
    <property type="project" value="GO_Central"/>
</dbReference>
<feature type="compositionally biased region" description="Basic and acidic residues" evidence="5">
    <location>
        <begin position="350"/>
        <end position="359"/>
    </location>
</feature>
<evidence type="ECO:0000256" key="5">
    <source>
        <dbReference type="SAM" id="MobiDB-lite"/>
    </source>
</evidence>
<evidence type="ECO:0000259" key="6">
    <source>
        <dbReference type="Pfam" id="PF14737"/>
    </source>
</evidence>
<accession>A0A7M7PFP7</accession>
<name>A0A7M7PFP7_STRPU</name>
<dbReference type="RefSeq" id="XP_030851161.1">
    <property type="nucleotide sequence ID" value="XM_030995301.1"/>
</dbReference>
<dbReference type="InterPro" id="IPR028235">
    <property type="entry name" value="DNAAF3_C"/>
</dbReference>
<comment type="subcellular location">
    <subcellularLocation>
        <location evidence="4">Dynein axonemal particle</location>
    </subcellularLocation>
</comment>
<evidence type="ECO:0008006" key="10">
    <source>
        <dbReference type="Google" id="ProtNLM"/>
    </source>
</evidence>
<dbReference type="Pfam" id="PF14737">
    <property type="entry name" value="DUF4470"/>
    <property type="match status" value="1"/>
</dbReference>
<dbReference type="Proteomes" id="UP000007110">
    <property type="component" value="Unassembled WGS sequence"/>
</dbReference>
<proteinExistence type="inferred from homology"/>
<dbReference type="AlphaFoldDB" id="A0A7M7PFP7"/>
<keyword evidence="2" id="KW-0963">Cytoplasm</keyword>
<dbReference type="InParanoid" id="A0A7M7PFP7"/>
<dbReference type="PANTHER" id="PTHR22118">
    <property type="entry name" value="DYNEIN ASSEMBLY FACTOR 3, AXONEMAL"/>
    <property type="match status" value="1"/>
</dbReference>
<dbReference type="OrthoDB" id="538817at2759"/>
<dbReference type="GO" id="GO:0120293">
    <property type="term" value="C:dynein axonemal particle"/>
    <property type="evidence" value="ECO:0007669"/>
    <property type="project" value="UniProtKB-SubCell"/>
</dbReference>
<evidence type="ECO:0000259" key="7">
    <source>
        <dbReference type="Pfam" id="PF14740"/>
    </source>
</evidence>
<feature type="compositionally biased region" description="Basic and acidic residues" evidence="5">
    <location>
        <begin position="319"/>
        <end position="338"/>
    </location>
</feature>
<protein>
    <recommendedName>
        <fullName evidence="10">Dynein assembly factor 3, axonemal</fullName>
    </recommendedName>
</protein>
<dbReference type="Pfam" id="PF14740">
    <property type="entry name" value="DUF4471"/>
    <property type="match status" value="1"/>
</dbReference>
<organism evidence="8 9">
    <name type="scientific">Strongylocentrotus purpuratus</name>
    <name type="common">Purple sea urchin</name>
    <dbReference type="NCBI Taxonomy" id="7668"/>
    <lineage>
        <taxon>Eukaryota</taxon>
        <taxon>Metazoa</taxon>
        <taxon>Echinodermata</taxon>
        <taxon>Eleutherozoa</taxon>
        <taxon>Echinozoa</taxon>
        <taxon>Echinoidea</taxon>
        <taxon>Euechinoidea</taxon>
        <taxon>Echinacea</taxon>
        <taxon>Camarodonta</taxon>
        <taxon>Echinidea</taxon>
        <taxon>Strongylocentrotidae</taxon>
        <taxon>Strongylocentrotus</taxon>
    </lineage>
</organism>
<evidence type="ECO:0000256" key="1">
    <source>
        <dbReference type="ARBA" id="ARBA00010449"/>
    </source>
</evidence>
<keyword evidence="3" id="KW-0970">Cilium biogenesis/degradation</keyword>
<reference evidence="9" key="1">
    <citation type="submission" date="2015-02" db="EMBL/GenBank/DDBJ databases">
        <title>Genome sequencing for Strongylocentrotus purpuratus.</title>
        <authorList>
            <person name="Murali S."/>
            <person name="Liu Y."/>
            <person name="Vee V."/>
            <person name="English A."/>
            <person name="Wang M."/>
            <person name="Skinner E."/>
            <person name="Han Y."/>
            <person name="Muzny D.M."/>
            <person name="Worley K.C."/>
            <person name="Gibbs R.A."/>
        </authorList>
    </citation>
    <scope>NUCLEOTIDE SEQUENCE</scope>
</reference>
<feature type="compositionally biased region" description="Acidic residues" evidence="5">
    <location>
        <begin position="339"/>
        <end position="349"/>
    </location>
</feature>
<evidence type="ECO:0000256" key="3">
    <source>
        <dbReference type="ARBA" id="ARBA00022794"/>
    </source>
</evidence>
<comment type="similarity">
    <text evidence="1">Belongs to the DNAAF3 family.</text>
</comment>
<dbReference type="OMA" id="MREGIYQ"/>
<dbReference type="EnsemblMetazoa" id="XM_030995301">
    <property type="protein sequence ID" value="XP_030851161"/>
    <property type="gene ID" value="LOC579961"/>
</dbReference>
<dbReference type="InterPro" id="IPR039304">
    <property type="entry name" value="DNAAF3"/>
</dbReference>
<evidence type="ECO:0000256" key="2">
    <source>
        <dbReference type="ARBA" id="ARBA00022490"/>
    </source>
</evidence>
<dbReference type="KEGG" id="spu:579961"/>
<reference evidence="8" key="2">
    <citation type="submission" date="2021-01" db="UniProtKB">
        <authorList>
            <consortium name="EnsemblMetazoa"/>
        </authorList>
    </citation>
    <scope>IDENTIFICATION</scope>
</reference>
<dbReference type="CTD" id="352909"/>
<evidence type="ECO:0000313" key="9">
    <source>
        <dbReference type="Proteomes" id="UP000007110"/>
    </source>
</evidence>
<dbReference type="InterPro" id="IPR027974">
    <property type="entry name" value="DUF4470"/>
</dbReference>
<dbReference type="GeneID" id="579961"/>
<evidence type="ECO:0000313" key="8">
    <source>
        <dbReference type="EnsemblMetazoa" id="XP_030851161"/>
    </source>
</evidence>